<name>A0A5E6TM70_PSEFL</name>
<proteinExistence type="predicted"/>
<dbReference type="AlphaFoldDB" id="A0A5E6TM70"/>
<evidence type="ECO:0000313" key="2">
    <source>
        <dbReference type="EMBL" id="VVM92043.1"/>
    </source>
</evidence>
<sequence length="191" mass="20299">MSSTASNGAARQSPDEHLHSASRGGGQIKSNRGGLPAGLVVWSVRRPNCGSGLAREGGLPANQFLEDVPSPTVGASLLAMTARQPTNSSQMYPAQLWERACSRRRPASQPIPHRCTRPNCGSGLAREGGLPANLFLTDVPSPTVGAGLLAKTARQPTNSSQMYPAQLWERACSRRRPTSQPIPCRCHPAQL</sequence>
<dbReference type="Proteomes" id="UP000344274">
    <property type="component" value="Unassembled WGS sequence"/>
</dbReference>
<evidence type="ECO:0000313" key="3">
    <source>
        <dbReference type="Proteomes" id="UP000344274"/>
    </source>
</evidence>
<protein>
    <submittedName>
        <fullName evidence="2">Uncharacterized protein</fullName>
    </submittedName>
</protein>
<accession>A0A5E6TM70</accession>
<feature type="region of interest" description="Disordered" evidence="1">
    <location>
        <begin position="1"/>
        <end position="32"/>
    </location>
</feature>
<gene>
    <name evidence="2" type="ORF">PS673_02839</name>
</gene>
<organism evidence="2 3">
    <name type="scientific">Pseudomonas fluorescens</name>
    <dbReference type="NCBI Taxonomy" id="294"/>
    <lineage>
        <taxon>Bacteria</taxon>
        <taxon>Pseudomonadati</taxon>
        <taxon>Pseudomonadota</taxon>
        <taxon>Gammaproteobacteria</taxon>
        <taxon>Pseudomonadales</taxon>
        <taxon>Pseudomonadaceae</taxon>
        <taxon>Pseudomonas</taxon>
    </lineage>
</organism>
<evidence type="ECO:0000256" key="1">
    <source>
        <dbReference type="SAM" id="MobiDB-lite"/>
    </source>
</evidence>
<feature type="compositionally biased region" description="Polar residues" evidence="1">
    <location>
        <begin position="1"/>
        <end position="10"/>
    </location>
</feature>
<reference evidence="2 3" key="1">
    <citation type="submission" date="2019-09" db="EMBL/GenBank/DDBJ databases">
        <authorList>
            <person name="Chandra G."/>
            <person name="Truman W A."/>
        </authorList>
    </citation>
    <scope>NUCLEOTIDE SEQUENCE [LARGE SCALE GENOMIC DNA]</scope>
    <source>
        <strain evidence="2">PS673</strain>
    </source>
</reference>
<dbReference type="EMBL" id="CABVHB010000020">
    <property type="protein sequence ID" value="VVM92043.1"/>
    <property type="molecule type" value="Genomic_DNA"/>
</dbReference>